<comment type="pathway">
    <text evidence="5">Quinol/quinone metabolism; menaquinone biosynthesis; menaquinol from 1,4-dihydroxy-2-naphthoate: step 2/2.</text>
</comment>
<comment type="catalytic activity">
    <reaction evidence="5">
        <text>a 2-demethylmenaquinol + S-adenosyl-L-methionine = a menaquinol + S-adenosyl-L-homocysteine + H(+)</text>
        <dbReference type="Rhea" id="RHEA:42640"/>
        <dbReference type="Rhea" id="RHEA-COMP:9539"/>
        <dbReference type="Rhea" id="RHEA-COMP:9563"/>
        <dbReference type="ChEBI" id="CHEBI:15378"/>
        <dbReference type="ChEBI" id="CHEBI:18151"/>
        <dbReference type="ChEBI" id="CHEBI:55437"/>
        <dbReference type="ChEBI" id="CHEBI:57856"/>
        <dbReference type="ChEBI" id="CHEBI:59789"/>
        <dbReference type="EC" id="2.1.1.163"/>
    </reaction>
</comment>
<dbReference type="EMBL" id="PPSL01000010">
    <property type="protein sequence ID" value="PQJ08894.1"/>
    <property type="molecule type" value="Genomic_DNA"/>
</dbReference>
<dbReference type="Proteomes" id="UP000239872">
    <property type="component" value="Unassembled WGS sequence"/>
</dbReference>
<keyword evidence="3 5" id="KW-0808">Transferase</keyword>
<comment type="caution">
    <text evidence="5">Lacks conserved residue(s) required for the propagation of feature annotation.</text>
</comment>
<dbReference type="InterPro" id="IPR029063">
    <property type="entry name" value="SAM-dependent_MTases_sf"/>
</dbReference>
<dbReference type="PANTHER" id="PTHR43591:SF24">
    <property type="entry name" value="2-METHOXY-6-POLYPRENYL-1,4-BENZOQUINOL METHYLASE, MITOCHONDRIAL"/>
    <property type="match status" value="1"/>
</dbReference>
<gene>
    <name evidence="5" type="primary">menG</name>
    <name evidence="6" type="ORF">CJD36_021745</name>
</gene>
<feature type="binding site" evidence="5">
    <location>
        <begin position="123"/>
        <end position="124"/>
    </location>
    <ligand>
        <name>S-adenosyl-L-methionine</name>
        <dbReference type="ChEBI" id="CHEBI:59789"/>
    </ligand>
</feature>
<reference evidence="6 7" key="1">
    <citation type="submission" date="2018-01" db="EMBL/GenBank/DDBJ databases">
        <title>A novel member of the phylum Bacteroidetes isolated from glacier ice.</title>
        <authorList>
            <person name="Liu Q."/>
            <person name="Xin Y.-H."/>
        </authorList>
    </citation>
    <scope>NUCLEOTIDE SEQUENCE [LARGE SCALE GENOMIC DNA]</scope>
    <source>
        <strain evidence="6 7">RB1R16</strain>
    </source>
</reference>
<name>A0A2S7SQ63_9BACT</name>
<dbReference type="NCBIfam" id="NF001244">
    <property type="entry name" value="PRK00216.1-5"/>
    <property type="match status" value="1"/>
</dbReference>
<dbReference type="PANTHER" id="PTHR43591">
    <property type="entry name" value="METHYLTRANSFERASE"/>
    <property type="match status" value="1"/>
</dbReference>
<dbReference type="InterPro" id="IPR023576">
    <property type="entry name" value="UbiE/COQ5_MeTrFase_CS"/>
</dbReference>
<feature type="binding site" evidence="5">
    <location>
        <position position="76"/>
    </location>
    <ligand>
        <name>S-adenosyl-L-methionine</name>
        <dbReference type="ChEBI" id="CHEBI:59789"/>
    </ligand>
</feature>
<evidence type="ECO:0000256" key="5">
    <source>
        <dbReference type="HAMAP-Rule" id="MF_01813"/>
    </source>
</evidence>
<dbReference type="GO" id="GO:0043770">
    <property type="term" value="F:demethylmenaquinone methyltransferase activity"/>
    <property type="evidence" value="ECO:0007669"/>
    <property type="project" value="UniProtKB-UniRule"/>
</dbReference>
<dbReference type="GO" id="GO:0009234">
    <property type="term" value="P:menaquinone biosynthetic process"/>
    <property type="evidence" value="ECO:0007669"/>
    <property type="project" value="UniProtKB-UniRule"/>
</dbReference>
<dbReference type="Gene3D" id="3.40.50.150">
    <property type="entry name" value="Vaccinia Virus protein VP39"/>
    <property type="match status" value="1"/>
</dbReference>
<keyword evidence="4 5" id="KW-0949">S-adenosyl-L-methionine</keyword>
<feature type="binding site" evidence="5">
    <location>
        <position position="95"/>
    </location>
    <ligand>
        <name>S-adenosyl-L-methionine</name>
        <dbReference type="ChEBI" id="CHEBI:59789"/>
    </ligand>
</feature>
<evidence type="ECO:0000313" key="6">
    <source>
        <dbReference type="EMBL" id="PQJ08894.1"/>
    </source>
</evidence>
<dbReference type="PROSITE" id="PS01184">
    <property type="entry name" value="UBIE_2"/>
    <property type="match status" value="1"/>
</dbReference>
<dbReference type="PROSITE" id="PS01183">
    <property type="entry name" value="UBIE_1"/>
    <property type="match status" value="1"/>
</dbReference>
<evidence type="ECO:0000256" key="2">
    <source>
        <dbReference type="ARBA" id="ARBA00022603"/>
    </source>
</evidence>
<comment type="function">
    <text evidence="5">Methyltransferase required for the conversion of demethylmenaquinol (DMKH2) to menaquinol (MKH2).</text>
</comment>
<dbReference type="EC" id="2.1.1.163" evidence="5"/>
<proteinExistence type="inferred from homology"/>
<evidence type="ECO:0000256" key="1">
    <source>
        <dbReference type="ARBA" id="ARBA00022428"/>
    </source>
</evidence>
<evidence type="ECO:0000313" key="7">
    <source>
        <dbReference type="Proteomes" id="UP000239872"/>
    </source>
</evidence>
<dbReference type="RefSeq" id="WP_105041322.1">
    <property type="nucleotide sequence ID" value="NZ_PPSL01000010.1"/>
</dbReference>
<dbReference type="PROSITE" id="PS51608">
    <property type="entry name" value="SAM_MT_UBIE"/>
    <property type="match status" value="1"/>
</dbReference>
<evidence type="ECO:0000256" key="4">
    <source>
        <dbReference type="ARBA" id="ARBA00022691"/>
    </source>
</evidence>
<dbReference type="UniPathway" id="UPA00079">
    <property type="reaction ID" value="UER00169"/>
</dbReference>
<comment type="similarity">
    <text evidence="5">Belongs to the class I-like SAM-binding methyltransferase superfamily. MenG/UbiE family.</text>
</comment>
<dbReference type="NCBIfam" id="TIGR01934">
    <property type="entry name" value="MenG_MenH_UbiE"/>
    <property type="match status" value="1"/>
</dbReference>
<dbReference type="HAMAP" id="MF_01813">
    <property type="entry name" value="MenG_UbiE_methyltr"/>
    <property type="match status" value="1"/>
</dbReference>
<evidence type="ECO:0000256" key="3">
    <source>
        <dbReference type="ARBA" id="ARBA00022679"/>
    </source>
</evidence>
<keyword evidence="2 5" id="KW-0489">Methyltransferase</keyword>
<accession>A0A2S7SQ63</accession>
<organism evidence="6 7">
    <name type="scientific">Flavipsychrobacter stenotrophus</name>
    <dbReference type="NCBI Taxonomy" id="2077091"/>
    <lineage>
        <taxon>Bacteria</taxon>
        <taxon>Pseudomonadati</taxon>
        <taxon>Bacteroidota</taxon>
        <taxon>Chitinophagia</taxon>
        <taxon>Chitinophagales</taxon>
        <taxon>Chitinophagaceae</taxon>
        <taxon>Flavipsychrobacter</taxon>
    </lineage>
</organism>
<dbReference type="InterPro" id="IPR004033">
    <property type="entry name" value="UbiE/COQ5_MeTrFase"/>
</dbReference>
<keyword evidence="1 5" id="KW-0474">Menaquinone biosynthesis</keyword>
<dbReference type="CDD" id="cd02440">
    <property type="entry name" value="AdoMet_MTases"/>
    <property type="match status" value="1"/>
</dbReference>
<protein>
    <recommendedName>
        <fullName evidence="5">Demethylmenaquinone methyltransferase</fullName>
        <ecNumber evidence="5">2.1.1.163</ecNumber>
    </recommendedName>
</protein>
<dbReference type="SUPFAM" id="SSF53335">
    <property type="entry name" value="S-adenosyl-L-methionine-dependent methyltransferases"/>
    <property type="match status" value="1"/>
</dbReference>
<keyword evidence="7" id="KW-1185">Reference proteome</keyword>
<comment type="caution">
    <text evidence="6">The sequence shown here is derived from an EMBL/GenBank/DDBJ whole genome shotgun (WGS) entry which is preliminary data.</text>
</comment>
<dbReference type="AlphaFoldDB" id="A0A2S7SQ63"/>
<dbReference type="OrthoDB" id="9808140at2"/>
<dbReference type="Pfam" id="PF01209">
    <property type="entry name" value="Ubie_methyltran"/>
    <property type="match status" value="1"/>
</dbReference>
<sequence length="250" mass="27465">MQSINDTNPAAKILPDAASNLNKKAQVAEMFNNIAGRYDFLNHFLSMGIDKGWRKKAIAEAGELKPTRILDVATGTADLAIAAASLKPQHIDGIDIADQMLVVGRKKIEDVNLSNIITLQTADSESLPFETGHFDVVTCAYGARNFEHLEAGLTEMGRVLRPGGKVVILEFSHPTGFPIKQLFGFYFKFILPLMGRLVSKHSRAYTYLPESVMAFPQGADFCKILTSCGYKNAKARPLTFGITSLYTAYK</sequence>
<dbReference type="GO" id="GO:0032259">
    <property type="term" value="P:methylation"/>
    <property type="evidence" value="ECO:0007669"/>
    <property type="project" value="UniProtKB-KW"/>
</dbReference>